<gene>
    <name evidence="4" type="ORF">ACFSL4_26930</name>
</gene>
<evidence type="ECO:0000313" key="5">
    <source>
        <dbReference type="Proteomes" id="UP001597261"/>
    </source>
</evidence>
<reference evidence="5" key="1">
    <citation type="journal article" date="2019" name="Int. J. Syst. Evol. Microbiol.">
        <title>The Global Catalogue of Microorganisms (GCM) 10K type strain sequencing project: providing services to taxonomists for standard genome sequencing and annotation.</title>
        <authorList>
            <consortium name="The Broad Institute Genomics Platform"/>
            <consortium name="The Broad Institute Genome Sequencing Center for Infectious Disease"/>
            <person name="Wu L."/>
            <person name="Ma J."/>
        </authorList>
    </citation>
    <scope>NUCLEOTIDE SEQUENCE [LARGE SCALE GENOMIC DNA]</scope>
    <source>
        <strain evidence="5">CGMCC 1.12470</strain>
    </source>
</reference>
<dbReference type="InterPro" id="IPR006015">
    <property type="entry name" value="Universal_stress_UspA"/>
</dbReference>
<evidence type="ECO:0000256" key="1">
    <source>
        <dbReference type="ARBA" id="ARBA00008791"/>
    </source>
</evidence>
<dbReference type="InterPro" id="IPR014729">
    <property type="entry name" value="Rossmann-like_a/b/a_fold"/>
</dbReference>
<dbReference type="PANTHER" id="PTHR46553">
    <property type="entry name" value="ADENINE NUCLEOTIDE ALPHA HYDROLASES-LIKE SUPERFAMILY PROTEIN"/>
    <property type="match status" value="1"/>
</dbReference>
<proteinExistence type="inferred from homology"/>
<sequence>MRGQVVVGVDGSKSSLDAVAVAAREARLRGCGLRVVHAFIWPLMGVPLGPSPLGPPEGGLRNQAERLVAEAVEHARDAAADVTVTSAVVTGDALPVLEAESRRAELLVVGSRGLGGFSGLLVGSTAVHLSAHGGCPVLMVRGESDPTEPIVLGIDGSQAGDTAVEFAFAEAAFRGTGIIAVHAWTPWNVEVPSPQDPSTPYASEPGMPADGKERLLSGALAGRLERYPGVPVERTVVRGGARQALIEASRNAGLVVVGARGRGGFKGLLLGSVSQAMLHHAHCSVAVVRGPADTGDPLAARPADRWSWSSERSSD</sequence>
<evidence type="ECO:0000259" key="3">
    <source>
        <dbReference type="Pfam" id="PF00582"/>
    </source>
</evidence>
<comment type="similarity">
    <text evidence="1">Belongs to the universal stress protein A family.</text>
</comment>
<dbReference type="Gene3D" id="3.40.50.620">
    <property type="entry name" value="HUPs"/>
    <property type="match status" value="2"/>
</dbReference>
<dbReference type="EMBL" id="JBHUDX010000083">
    <property type="protein sequence ID" value="MFD1661732.1"/>
    <property type="molecule type" value="Genomic_DNA"/>
</dbReference>
<organism evidence="4 5">
    <name type="scientific">Streptomyces caeni</name>
    <dbReference type="NCBI Taxonomy" id="2307231"/>
    <lineage>
        <taxon>Bacteria</taxon>
        <taxon>Bacillati</taxon>
        <taxon>Actinomycetota</taxon>
        <taxon>Actinomycetes</taxon>
        <taxon>Kitasatosporales</taxon>
        <taxon>Streptomycetaceae</taxon>
        <taxon>Streptomyces</taxon>
    </lineage>
</organism>
<dbReference type="PRINTS" id="PR01438">
    <property type="entry name" value="UNVRSLSTRESS"/>
</dbReference>
<dbReference type="Proteomes" id="UP001597261">
    <property type="component" value="Unassembled WGS sequence"/>
</dbReference>
<name>A0ABW4IY40_9ACTN</name>
<dbReference type="RefSeq" id="WP_381088102.1">
    <property type="nucleotide sequence ID" value="NZ_JBHUDX010000083.1"/>
</dbReference>
<dbReference type="SUPFAM" id="SSF52402">
    <property type="entry name" value="Adenine nucleotide alpha hydrolases-like"/>
    <property type="match status" value="2"/>
</dbReference>
<accession>A0ABW4IY40</accession>
<feature type="compositionally biased region" description="Low complexity" evidence="2">
    <location>
        <begin position="305"/>
        <end position="315"/>
    </location>
</feature>
<dbReference type="Pfam" id="PF00582">
    <property type="entry name" value="Usp"/>
    <property type="match status" value="2"/>
</dbReference>
<evidence type="ECO:0000313" key="4">
    <source>
        <dbReference type="EMBL" id="MFD1661732.1"/>
    </source>
</evidence>
<dbReference type="InterPro" id="IPR006016">
    <property type="entry name" value="UspA"/>
</dbReference>
<dbReference type="PANTHER" id="PTHR46553:SF3">
    <property type="entry name" value="ADENINE NUCLEOTIDE ALPHA HYDROLASES-LIKE SUPERFAMILY PROTEIN"/>
    <property type="match status" value="1"/>
</dbReference>
<feature type="region of interest" description="Disordered" evidence="2">
    <location>
        <begin position="296"/>
        <end position="315"/>
    </location>
</feature>
<protein>
    <submittedName>
        <fullName evidence="4">Universal stress protein</fullName>
    </submittedName>
</protein>
<keyword evidence="5" id="KW-1185">Reference proteome</keyword>
<evidence type="ECO:0000256" key="2">
    <source>
        <dbReference type="SAM" id="MobiDB-lite"/>
    </source>
</evidence>
<comment type="caution">
    <text evidence="4">The sequence shown here is derived from an EMBL/GenBank/DDBJ whole genome shotgun (WGS) entry which is preliminary data.</text>
</comment>
<feature type="domain" description="UspA" evidence="3">
    <location>
        <begin position="1"/>
        <end position="141"/>
    </location>
</feature>
<feature type="domain" description="UspA" evidence="3">
    <location>
        <begin position="148"/>
        <end position="289"/>
    </location>
</feature>